<accession>A0A5P3MHJ1</accession>
<sequence>MIIGRSIFEENFKNTETFKHESSIRNSDILVFSKTMNGYFNIVVNEAWHLWNKEMQAHADWYKNDDPIAFEWAKSGSPEYEADFYTSAKAWAAAKFQAGPTWISVEVDVPPIDKMVLICWANSPDIDPEIDYMTTDDDLNHIWANYYNDPPSHWMHFHSVPNVSGAEV</sequence>
<gene>
    <name evidence="1" type="ORF">GNY86_03195</name>
</gene>
<comment type="caution">
    <text evidence="1">The sequence shown here is derived from an EMBL/GenBank/DDBJ whole genome shotgun (WGS) entry which is preliminary data.</text>
</comment>
<evidence type="ECO:0000313" key="1">
    <source>
        <dbReference type="EMBL" id="MVM90518.1"/>
    </source>
</evidence>
<proteinExistence type="predicted"/>
<dbReference type="EMBL" id="WPIP01000014">
    <property type="protein sequence ID" value="MVM90518.1"/>
    <property type="molecule type" value="Genomic_DNA"/>
</dbReference>
<dbReference type="Proteomes" id="UP000439424">
    <property type="component" value="Unassembled WGS sequence"/>
</dbReference>
<evidence type="ECO:0000313" key="2">
    <source>
        <dbReference type="Proteomes" id="UP000439424"/>
    </source>
</evidence>
<protein>
    <submittedName>
        <fullName evidence="1">Uncharacterized protein</fullName>
    </submittedName>
</protein>
<name>A0A5P3MHJ1_ACIBA</name>
<reference evidence="1 2" key="1">
    <citation type="submission" date="2019-11" db="EMBL/GenBank/DDBJ databases">
        <title>Multidrug-resistant Acinetobacter baumannii moving toward extensively drug-resistant over fifteen years in South of Brazil.</title>
        <authorList>
            <person name="Fedrigo N.H."/>
            <person name="Cerdeira L."/>
            <person name="Fuga B."/>
            <person name="Marini P.V.B."/>
            <person name="Shinohara D.R."/>
            <person name="Carrara-Marroni F.E."/>
            <person name="Lincopan N."/>
            <person name="Tognim M.C.B."/>
        </authorList>
    </citation>
    <scope>NUCLEOTIDE SEQUENCE [LARGE SCALE GENOMIC DNA]</scope>
    <source>
        <strain evidence="1 2">Ac576</strain>
    </source>
</reference>
<organism evidence="1 2">
    <name type="scientific">Acinetobacter baumannii</name>
    <dbReference type="NCBI Taxonomy" id="470"/>
    <lineage>
        <taxon>Bacteria</taxon>
        <taxon>Pseudomonadati</taxon>
        <taxon>Pseudomonadota</taxon>
        <taxon>Gammaproteobacteria</taxon>
        <taxon>Moraxellales</taxon>
        <taxon>Moraxellaceae</taxon>
        <taxon>Acinetobacter</taxon>
        <taxon>Acinetobacter calcoaceticus/baumannii complex</taxon>
    </lineage>
</organism>
<dbReference type="AlphaFoldDB" id="A0A5P3MHJ1"/>
<dbReference type="RefSeq" id="WP_057073426.1">
    <property type="nucleotide sequence ID" value="NZ_CAYAMD010000001.1"/>
</dbReference>